<dbReference type="GO" id="GO:0008270">
    <property type="term" value="F:zinc ion binding"/>
    <property type="evidence" value="ECO:0007669"/>
    <property type="project" value="UniProtKB-KW"/>
</dbReference>
<evidence type="ECO:0008006" key="8">
    <source>
        <dbReference type="Google" id="ProtNLM"/>
    </source>
</evidence>
<accession>A0A553NFK8</accession>
<dbReference type="InterPro" id="IPR036236">
    <property type="entry name" value="Znf_C2H2_sf"/>
</dbReference>
<dbReference type="GO" id="GO:0005634">
    <property type="term" value="C:nucleus"/>
    <property type="evidence" value="ECO:0007669"/>
    <property type="project" value="TreeGrafter"/>
</dbReference>
<dbReference type="GO" id="GO:0006357">
    <property type="term" value="P:regulation of transcription by RNA polymerase II"/>
    <property type="evidence" value="ECO:0007669"/>
    <property type="project" value="TreeGrafter"/>
</dbReference>
<dbReference type="Gene3D" id="3.30.710.10">
    <property type="entry name" value="Potassium Channel Kv1.1, Chain A"/>
    <property type="match status" value="1"/>
</dbReference>
<feature type="compositionally biased region" description="Low complexity" evidence="3">
    <location>
        <begin position="257"/>
        <end position="267"/>
    </location>
</feature>
<gene>
    <name evidence="6" type="ORF">TCAL_04647</name>
</gene>
<feature type="compositionally biased region" description="Polar residues" evidence="3">
    <location>
        <begin position="377"/>
        <end position="388"/>
    </location>
</feature>
<dbReference type="Gene3D" id="3.30.160.60">
    <property type="entry name" value="Classic Zinc Finger"/>
    <property type="match status" value="1"/>
</dbReference>
<dbReference type="InterPro" id="IPR011333">
    <property type="entry name" value="SKP1/BTB/POZ_sf"/>
</dbReference>
<sequence>MDLVEDKPESHHSKTNHNTPTIQMTTTTNTVNSAKLLPLHPFLSTNAMEAALGSSHPHPASSPYIPTILHDGNGNHGSSLMNGNKEAYCIRWKGFQSNMTLCLEAIESDRDFADMTLACELGFSRQAHKLILASCSPYFRRILRDTMGQHPVVILNDVQGETLDALLTYMYRGEVSVSENKLSAFFAAATSLEVKGLEDAHQVFGGMGVLSDPLSVAKVTAVETVPTIPSHHLSDLSLLAAAATGLATKPSTANVASTSSSSSSSTSEVGSISKRRKTVPRRLELNSGSNFKIPKVEVLTNTLIPTVLGNMDTFPTPPNDENNPMNNDNMAMNLSMKSPPPPPISEASSKFVARAELLNIPHPNNSFRCKAEEDQESSSTGPKITLPTSPLALDMSSQGFISDGVPIPPSSTSPAGKSSVSETGSPITSEEGSLPPPQMMMNFKEGEDSRPLPVSASTTPEQMAALLGPSWKSRQPRLCQYCQRMFSNKFNLKQHILNMHTVGRELHCEICQKKVKNKWYLRRHHKSGWNETPLGARKDPPRVKNEDDTTSLNRSSGLRWKTE</sequence>
<dbReference type="GO" id="GO:0048666">
    <property type="term" value="P:neuron development"/>
    <property type="evidence" value="ECO:0007669"/>
    <property type="project" value="UniProtKB-ARBA"/>
</dbReference>
<dbReference type="PROSITE" id="PS00028">
    <property type="entry name" value="ZINC_FINGER_C2H2_1"/>
    <property type="match status" value="1"/>
</dbReference>
<dbReference type="SMART" id="SM00225">
    <property type="entry name" value="BTB"/>
    <property type="match status" value="1"/>
</dbReference>
<feature type="compositionally biased region" description="Basic and acidic residues" evidence="3">
    <location>
        <begin position="1"/>
        <end position="12"/>
    </location>
</feature>
<dbReference type="GO" id="GO:0048513">
    <property type="term" value="P:animal organ development"/>
    <property type="evidence" value="ECO:0007669"/>
    <property type="project" value="UniProtKB-ARBA"/>
</dbReference>
<dbReference type="SUPFAM" id="SSF57667">
    <property type="entry name" value="beta-beta-alpha zinc fingers"/>
    <property type="match status" value="1"/>
</dbReference>
<reference evidence="6 7" key="1">
    <citation type="journal article" date="2018" name="Nat. Ecol. Evol.">
        <title>Genomic signatures of mitonuclear coevolution across populations of Tigriopus californicus.</title>
        <authorList>
            <person name="Barreto F.S."/>
            <person name="Watson E.T."/>
            <person name="Lima T.G."/>
            <person name="Willett C.S."/>
            <person name="Edmands S."/>
            <person name="Li W."/>
            <person name="Burton R.S."/>
        </authorList>
    </citation>
    <scope>NUCLEOTIDE SEQUENCE [LARGE SCALE GENOMIC DNA]</scope>
    <source>
        <strain evidence="6 7">San Diego</strain>
    </source>
</reference>
<dbReference type="OMA" id="HIENIHM"/>
<dbReference type="PROSITE" id="PS50157">
    <property type="entry name" value="ZINC_FINGER_C2H2_2"/>
    <property type="match status" value="1"/>
</dbReference>
<evidence type="ECO:0000256" key="2">
    <source>
        <dbReference type="PROSITE-ProRule" id="PRU00042"/>
    </source>
</evidence>
<evidence type="ECO:0000259" key="4">
    <source>
        <dbReference type="PROSITE" id="PS50097"/>
    </source>
</evidence>
<evidence type="ECO:0000256" key="1">
    <source>
        <dbReference type="ARBA" id="ARBA00023242"/>
    </source>
</evidence>
<feature type="region of interest" description="Disordered" evidence="3">
    <location>
        <begin position="252"/>
        <end position="283"/>
    </location>
</feature>
<dbReference type="Pfam" id="PF00096">
    <property type="entry name" value="zf-C2H2"/>
    <property type="match status" value="1"/>
</dbReference>
<keyword evidence="2" id="KW-0479">Metal-binding</keyword>
<dbReference type="PROSITE" id="PS50097">
    <property type="entry name" value="BTB"/>
    <property type="match status" value="1"/>
</dbReference>
<feature type="region of interest" description="Disordered" evidence="3">
    <location>
        <begin position="364"/>
        <end position="438"/>
    </location>
</feature>
<dbReference type="SMART" id="SM00355">
    <property type="entry name" value="ZnF_C2H2"/>
    <property type="match status" value="2"/>
</dbReference>
<feature type="region of interest" description="Disordered" evidence="3">
    <location>
        <begin position="1"/>
        <end position="24"/>
    </location>
</feature>
<name>A0A553NFK8_TIGCA</name>
<evidence type="ECO:0000256" key="3">
    <source>
        <dbReference type="SAM" id="MobiDB-lite"/>
    </source>
</evidence>
<dbReference type="SUPFAM" id="SSF54695">
    <property type="entry name" value="POZ domain"/>
    <property type="match status" value="1"/>
</dbReference>
<dbReference type="EMBL" id="VCGU01000458">
    <property type="protein sequence ID" value="TRY64220.1"/>
    <property type="molecule type" value="Genomic_DNA"/>
</dbReference>
<feature type="compositionally biased region" description="Polar residues" evidence="3">
    <location>
        <begin position="412"/>
        <end position="431"/>
    </location>
</feature>
<keyword evidence="7" id="KW-1185">Reference proteome</keyword>
<feature type="domain" description="C2H2-type" evidence="5">
    <location>
        <begin position="477"/>
        <end position="505"/>
    </location>
</feature>
<proteinExistence type="predicted"/>
<keyword evidence="2" id="KW-0862">Zinc</keyword>
<dbReference type="Pfam" id="PF00651">
    <property type="entry name" value="BTB"/>
    <property type="match status" value="1"/>
</dbReference>
<dbReference type="PANTHER" id="PTHR23110:SF98">
    <property type="entry name" value="PRE-LOLA-G, ISOFORM C-RELATED"/>
    <property type="match status" value="1"/>
</dbReference>
<dbReference type="InterPro" id="IPR051095">
    <property type="entry name" value="Dros_DevTransReg"/>
</dbReference>
<keyword evidence="2" id="KW-0863">Zinc-finger</keyword>
<organism evidence="6 7">
    <name type="scientific">Tigriopus californicus</name>
    <name type="common">Marine copepod</name>
    <dbReference type="NCBI Taxonomy" id="6832"/>
    <lineage>
        <taxon>Eukaryota</taxon>
        <taxon>Metazoa</taxon>
        <taxon>Ecdysozoa</taxon>
        <taxon>Arthropoda</taxon>
        <taxon>Crustacea</taxon>
        <taxon>Multicrustacea</taxon>
        <taxon>Hexanauplia</taxon>
        <taxon>Copepoda</taxon>
        <taxon>Harpacticoida</taxon>
        <taxon>Harpacticidae</taxon>
        <taxon>Tigriopus</taxon>
    </lineage>
</organism>
<evidence type="ECO:0000313" key="6">
    <source>
        <dbReference type="EMBL" id="TRY64220.1"/>
    </source>
</evidence>
<dbReference type="InterPro" id="IPR000210">
    <property type="entry name" value="BTB/POZ_dom"/>
</dbReference>
<comment type="caution">
    <text evidence="6">The sequence shown here is derived from an EMBL/GenBank/DDBJ whole genome shotgun (WGS) entry which is preliminary data.</text>
</comment>
<protein>
    <recommendedName>
        <fullName evidence="8">BTB domain-containing protein</fullName>
    </recommendedName>
</protein>
<keyword evidence="1" id="KW-0539">Nucleus</keyword>
<feature type="compositionally biased region" description="Basic and acidic residues" evidence="3">
    <location>
        <begin position="536"/>
        <end position="547"/>
    </location>
</feature>
<evidence type="ECO:0000313" key="7">
    <source>
        <dbReference type="Proteomes" id="UP000318571"/>
    </source>
</evidence>
<dbReference type="InterPro" id="IPR013087">
    <property type="entry name" value="Znf_C2H2_type"/>
</dbReference>
<dbReference type="AlphaFoldDB" id="A0A553NFK8"/>
<dbReference type="Proteomes" id="UP000318571">
    <property type="component" value="Chromosome 10"/>
</dbReference>
<dbReference type="CDD" id="cd18315">
    <property type="entry name" value="BTB_POZ_BAB-like"/>
    <property type="match status" value="1"/>
</dbReference>
<feature type="region of interest" description="Disordered" evidence="3">
    <location>
        <begin position="529"/>
        <end position="563"/>
    </location>
</feature>
<evidence type="ECO:0000259" key="5">
    <source>
        <dbReference type="PROSITE" id="PS50157"/>
    </source>
</evidence>
<dbReference type="GO" id="GO:0003006">
    <property type="term" value="P:developmental process involved in reproduction"/>
    <property type="evidence" value="ECO:0007669"/>
    <property type="project" value="UniProtKB-ARBA"/>
</dbReference>
<feature type="domain" description="BTB" evidence="4">
    <location>
        <begin position="113"/>
        <end position="179"/>
    </location>
</feature>
<dbReference type="PANTHER" id="PTHR23110">
    <property type="entry name" value="BTB DOMAIN TRANSCRIPTION FACTOR"/>
    <property type="match status" value="1"/>
</dbReference>